<organism evidence="2 3">
    <name type="scientific">Streptomyces marokkonensis</name>
    <dbReference type="NCBI Taxonomy" id="324855"/>
    <lineage>
        <taxon>Bacteria</taxon>
        <taxon>Bacillati</taxon>
        <taxon>Actinomycetota</taxon>
        <taxon>Actinomycetes</taxon>
        <taxon>Kitasatosporales</taxon>
        <taxon>Streptomycetaceae</taxon>
        <taxon>Streptomyces</taxon>
    </lineage>
</organism>
<reference evidence="3" key="1">
    <citation type="journal article" date="2019" name="Int. J. Syst. Evol. Microbiol.">
        <title>The Global Catalogue of Microorganisms (GCM) 10K type strain sequencing project: providing services to taxonomists for standard genome sequencing and annotation.</title>
        <authorList>
            <consortium name="The Broad Institute Genomics Platform"/>
            <consortium name="The Broad Institute Genome Sequencing Center for Infectious Disease"/>
            <person name="Wu L."/>
            <person name="Ma J."/>
        </authorList>
    </citation>
    <scope>NUCLEOTIDE SEQUENCE [LARGE SCALE GENOMIC DNA]</scope>
    <source>
        <strain evidence="3">JCM 17027</strain>
    </source>
</reference>
<name>A0ABP7PPD7_9ACTN</name>
<feature type="signal peptide" evidence="1">
    <location>
        <begin position="1"/>
        <end position="38"/>
    </location>
</feature>
<dbReference type="PROSITE" id="PS51318">
    <property type="entry name" value="TAT"/>
    <property type="match status" value="1"/>
</dbReference>
<sequence>MPPEHTTRRGFIGMAGRTAAAVTAAAALPVICTGPAHAVGEDELSFVLSHDHPDAIIPDVSDADYAAGVSREPLNATCGCALPGGEGA</sequence>
<gene>
    <name evidence="2" type="ORF">GCM10022384_20420</name>
</gene>
<keyword evidence="1" id="KW-0732">Signal</keyword>
<dbReference type="Proteomes" id="UP001500034">
    <property type="component" value="Unassembled WGS sequence"/>
</dbReference>
<evidence type="ECO:0000313" key="2">
    <source>
        <dbReference type="EMBL" id="GAA3969073.1"/>
    </source>
</evidence>
<dbReference type="InterPro" id="IPR019546">
    <property type="entry name" value="TAT_signal_bac_arc"/>
</dbReference>
<proteinExistence type="predicted"/>
<dbReference type="NCBIfam" id="TIGR01409">
    <property type="entry name" value="TAT_signal_seq"/>
    <property type="match status" value="1"/>
</dbReference>
<accession>A0ABP7PPD7</accession>
<dbReference type="RefSeq" id="WP_345591181.1">
    <property type="nucleotide sequence ID" value="NZ_BAABCQ010000029.1"/>
</dbReference>
<dbReference type="InterPro" id="IPR006311">
    <property type="entry name" value="TAT_signal"/>
</dbReference>
<feature type="chain" id="PRO_5046930708" evidence="1">
    <location>
        <begin position="39"/>
        <end position="88"/>
    </location>
</feature>
<evidence type="ECO:0000313" key="3">
    <source>
        <dbReference type="Proteomes" id="UP001500034"/>
    </source>
</evidence>
<evidence type="ECO:0000256" key="1">
    <source>
        <dbReference type="SAM" id="SignalP"/>
    </source>
</evidence>
<keyword evidence="3" id="KW-1185">Reference proteome</keyword>
<comment type="caution">
    <text evidence="2">The sequence shown here is derived from an EMBL/GenBank/DDBJ whole genome shotgun (WGS) entry which is preliminary data.</text>
</comment>
<dbReference type="EMBL" id="BAABCQ010000029">
    <property type="protein sequence ID" value="GAA3969073.1"/>
    <property type="molecule type" value="Genomic_DNA"/>
</dbReference>
<protein>
    <submittedName>
        <fullName evidence="2">Uncharacterized protein</fullName>
    </submittedName>
</protein>